<evidence type="ECO:0000313" key="5">
    <source>
        <dbReference type="EMBL" id="GFP56941.1"/>
    </source>
</evidence>
<dbReference type="PANTHER" id="PTHR42748">
    <property type="entry name" value="NITROGEN METABOLITE REPRESSION PROTEIN NMRA FAMILY MEMBER"/>
    <property type="match status" value="1"/>
</dbReference>
<keyword evidence="2" id="KW-0521">NADP</keyword>
<feature type="region of interest" description="Disordered" evidence="3">
    <location>
        <begin position="337"/>
        <end position="384"/>
    </location>
</feature>
<dbReference type="InterPro" id="IPR051164">
    <property type="entry name" value="NmrA-like_oxidored"/>
</dbReference>
<dbReference type="InterPro" id="IPR008030">
    <property type="entry name" value="NmrA-like"/>
</dbReference>
<dbReference type="Gene3D" id="3.90.25.10">
    <property type="entry name" value="UDP-galactose 4-epimerase, domain 1"/>
    <property type="match status" value="1"/>
</dbReference>
<dbReference type="Pfam" id="PF05368">
    <property type="entry name" value="NmrA"/>
    <property type="match status" value="1"/>
</dbReference>
<dbReference type="InterPro" id="IPR036291">
    <property type="entry name" value="NAD(P)-bd_dom_sf"/>
</dbReference>
<dbReference type="PANTHER" id="PTHR42748:SF7">
    <property type="entry name" value="NMRA LIKE REDOX SENSOR 1-RELATED"/>
    <property type="match status" value="1"/>
</dbReference>
<dbReference type="EMBL" id="BLZH01000007">
    <property type="protein sequence ID" value="GFP56941.1"/>
    <property type="molecule type" value="Genomic_DNA"/>
</dbReference>
<comment type="similarity">
    <text evidence="1">Belongs to the NmrA-type oxidoreductase family.</text>
</comment>
<reference evidence="5 6" key="1">
    <citation type="submission" date="2020-07" db="EMBL/GenBank/DDBJ databases">
        <title>Trichoderma asperellum IC-1 whole genome shotgun sequence.</title>
        <authorList>
            <person name="Kanamasa S."/>
            <person name="Takahashi H."/>
        </authorList>
    </citation>
    <scope>NUCLEOTIDE SEQUENCE [LARGE SCALE GENOMIC DNA]</scope>
    <source>
        <strain evidence="5 6">IC-1</strain>
    </source>
</reference>
<sequence length="384" mass="42390">MTIRNVIVTGATGRQGRGFIQALLNPSNTNGPTAPTYRIWAITRDAASPAATRLLEIEKSHGNDIRIVQGDLSNADRLKQIFAEVAAEGGIFGVFIVLPYPGLGNNGGDEERQGKALVDLAIEFKVEALVYSSTIPPGPDLANGIDASRLAKREIELYCKGMGEKGLNWSIMQPGIFMENFDGLMGALAVSVFAQGLQKGTEMLLVASEDIGKVAAGVIQNHERYTHKTVTVAGGSYTMDEVKKSYKEVMGKNMPAFPAILAWQGLVVDIRHWKKRLKRLSRYARCKISARGSSGGKKSNLDVYNTTYERDHQVQKALRNCEIAIVNNELTFQEMTSTEPLQQEQDDTNHPETNQSTSQSKKKKKKAKKNEKLKDNDAGKEWRY</sequence>
<dbReference type="GO" id="GO:0005634">
    <property type="term" value="C:nucleus"/>
    <property type="evidence" value="ECO:0007669"/>
    <property type="project" value="TreeGrafter"/>
</dbReference>
<name>A0A6V8QW95_TRIAP</name>
<evidence type="ECO:0000256" key="1">
    <source>
        <dbReference type="ARBA" id="ARBA00006328"/>
    </source>
</evidence>
<evidence type="ECO:0000259" key="4">
    <source>
        <dbReference type="Pfam" id="PF05368"/>
    </source>
</evidence>
<evidence type="ECO:0000313" key="6">
    <source>
        <dbReference type="Proteomes" id="UP000517252"/>
    </source>
</evidence>
<dbReference type="Proteomes" id="UP000517252">
    <property type="component" value="Unassembled WGS sequence"/>
</dbReference>
<feature type="domain" description="NmrA-like" evidence="4">
    <location>
        <begin position="5"/>
        <end position="254"/>
    </location>
</feature>
<dbReference type="Gene3D" id="3.40.50.720">
    <property type="entry name" value="NAD(P)-binding Rossmann-like Domain"/>
    <property type="match status" value="1"/>
</dbReference>
<evidence type="ECO:0000256" key="2">
    <source>
        <dbReference type="ARBA" id="ARBA00022857"/>
    </source>
</evidence>
<organism evidence="5 6">
    <name type="scientific">Trichoderma asperellum</name>
    <name type="common">Filamentous fungus</name>
    <dbReference type="NCBI Taxonomy" id="101201"/>
    <lineage>
        <taxon>Eukaryota</taxon>
        <taxon>Fungi</taxon>
        <taxon>Dikarya</taxon>
        <taxon>Ascomycota</taxon>
        <taxon>Pezizomycotina</taxon>
        <taxon>Sordariomycetes</taxon>
        <taxon>Hypocreomycetidae</taxon>
        <taxon>Hypocreales</taxon>
        <taxon>Hypocreaceae</taxon>
        <taxon>Trichoderma</taxon>
    </lineage>
</organism>
<dbReference type="OrthoDB" id="9997102at2759"/>
<proteinExistence type="inferred from homology"/>
<dbReference type="SUPFAM" id="SSF51735">
    <property type="entry name" value="NAD(P)-binding Rossmann-fold domains"/>
    <property type="match status" value="1"/>
</dbReference>
<feature type="compositionally biased region" description="Basic residues" evidence="3">
    <location>
        <begin position="360"/>
        <end position="369"/>
    </location>
</feature>
<evidence type="ECO:0000256" key="3">
    <source>
        <dbReference type="SAM" id="MobiDB-lite"/>
    </source>
</evidence>
<gene>
    <name evidence="5" type="ORF">TASIC1_0007043300</name>
</gene>
<accession>A0A6V8QW95</accession>
<feature type="compositionally biased region" description="Basic and acidic residues" evidence="3">
    <location>
        <begin position="370"/>
        <end position="384"/>
    </location>
</feature>
<dbReference type="AlphaFoldDB" id="A0A6V8QW95"/>
<comment type="caution">
    <text evidence="5">The sequence shown here is derived from an EMBL/GenBank/DDBJ whole genome shotgun (WGS) entry which is preliminary data.</text>
</comment>
<protein>
    <submittedName>
        <fullName evidence="5">NmrA-like family domain-containing oxidoreductase ptmS</fullName>
    </submittedName>
</protein>